<dbReference type="Proteomes" id="UP001252875">
    <property type="component" value="Unassembled WGS sequence"/>
</dbReference>
<reference evidence="2 3" key="1">
    <citation type="submission" date="2023-03" db="EMBL/GenBank/DDBJ databases">
        <authorList>
            <person name="Shen W."/>
            <person name="Cai J."/>
        </authorList>
    </citation>
    <scope>NUCLEOTIDE SEQUENCE [LARGE SCALE GENOMIC DNA]</scope>
    <source>
        <strain evidence="2 3">D6-4</strain>
    </source>
</reference>
<keyword evidence="3" id="KW-1185">Reference proteome</keyword>
<evidence type="ECO:0000313" key="2">
    <source>
        <dbReference type="EMBL" id="MDT2600953.1"/>
    </source>
</evidence>
<dbReference type="EMBL" id="JARPYI010000008">
    <property type="protein sequence ID" value="MDT2600953.1"/>
    <property type="molecule type" value="Genomic_DNA"/>
</dbReference>
<evidence type="ECO:0000313" key="3">
    <source>
        <dbReference type="Proteomes" id="UP001252875"/>
    </source>
</evidence>
<protein>
    <recommendedName>
        <fullName evidence="4">Apea-like HEPN domain-containing protein</fullName>
    </recommendedName>
</protein>
<gene>
    <name evidence="2" type="ORF">P7D85_14295</name>
</gene>
<feature type="region of interest" description="Disordered" evidence="1">
    <location>
        <begin position="18"/>
        <end position="47"/>
    </location>
</feature>
<comment type="caution">
    <text evidence="2">The sequence shown here is derived from an EMBL/GenBank/DDBJ whole genome shotgun (WGS) entry which is preliminary data.</text>
</comment>
<accession>A0ABU3F1D7</accession>
<name>A0ABU3F1D7_9ENTE</name>
<evidence type="ECO:0000256" key="1">
    <source>
        <dbReference type="SAM" id="MobiDB-lite"/>
    </source>
</evidence>
<feature type="compositionally biased region" description="Polar residues" evidence="1">
    <location>
        <begin position="38"/>
        <end position="47"/>
    </location>
</feature>
<organism evidence="2 3">
    <name type="scientific">Enterococcus hulanensis</name>
    <dbReference type="NCBI Taxonomy" id="2559929"/>
    <lineage>
        <taxon>Bacteria</taxon>
        <taxon>Bacillati</taxon>
        <taxon>Bacillota</taxon>
        <taxon>Bacilli</taxon>
        <taxon>Lactobacillales</taxon>
        <taxon>Enterococcaceae</taxon>
        <taxon>Enterococcus</taxon>
    </lineage>
</organism>
<feature type="compositionally biased region" description="Basic and acidic residues" evidence="1">
    <location>
        <begin position="25"/>
        <end position="37"/>
    </location>
</feature>
<evidence type="ECO:0008006" key="4">
    <source>
        <dbReference type="Google" id="ProtNLM"/>
    </source>
</evidence>
<dbReference type="RefSeq" id="WP_311847686.1">
    <property type="nucleotide sequence ID" value="NZ_JARPYI010000008.1"/>
</dbReference>
<proteinExistence type="predicted"/>
<sequence length="435" mass="49434">MKAHKIELLFTPKSNEQKATNLQQKLEKKYPKDKNDEYNYSNKGESQGQSFKIDYMSIHPSLKTAIYFEKKGRPLKREILALEDLAHVILIDGQKEKWNCYYLQDDVSKSFQKQLNDLLYDYETNLRRLMYLLLPQSVSINWENTIPNETRNDAQGRTGGAATNNILQHLTLGQIEDYLFSESYISILDDEGFEQDFNFTQVDTKELIAVLSAMKSTHTIKPYTIWSKYFKRLSSGNIIDIPALMGYLRDARNTVGHFKTIKSKKYDDWRIKIKQLIAEIQLMSDKIIQDGFSETDSTSIYVDLESIISKTDYRDAMKALNQNNDWLKHAGVGQDYGVNAALLAFNKNADWLKHAGVGQGSGVNAALSAFNKNADWLKNTGVVQDYGVNAALSAFNKNADWLKNAGVGQNSGVNASLKALNKNSNNIENNRFINE</sequence>